<dbReference type="FunFam" id="1.10.287.1080:FF:000003">
    <property type="entry name" value="Nucleoside triphosphate pyrophosphohydrolase"/>
    <property type="match status" value="1"/>
</dbReference>
<proteinExistence type="inferred from homology"/>
<dbReference type="GO" id="GO:0032259">
    <property type="term" value="P:methylation"/>
    <property type="evidence" value="ECO:0007669"/>
    <property type="project" value="UniProtKB-KW"/>
</dbReference>
<dbReference type="InterPro" id="IPR048011">
    <property type="entry name" value="NTP-PPase_MazG-like_C"/>
</dbReference>
<comment type="similarity">
    <text evidence="2">Belongs to the nucleoside triphosphate pyrophosphohydrolase family.</text>
</comment>
<feature type="domain" description="NTP pyrophosphohydrolase MazG-like" evidence="6">
    <location>
        <begin position="24"/>
        <end position="97"/>
    </location>
</feature>
<dbReference type="OrthoDB" id="9808939at2"/>
<accession>A0A285NU66</accession>
<dbReference type="GO" id="GO:0008168">
    <property type="term" value="F:methyltransferase activity"/>
    <property type="evidence" value="ECO:0007669"/>
    <property type="project" value="UniProtKB-KW"/>
</dbReference>
<dbReference type="Pfam" id="PF03819">
    <property type="entry name" value="MazG"/>
    <property type="match status" value="2"/>
</dbReference>
<dbReference type="GO" id="GO:0046047">
    <property type="term" value="P:TTP catabolic process"/>
    <property type="evidence" value="ECO:0007669"/>
    <property type="project" value="TreeGrafter"/>
</dbReference>
<dbReference type="AlphaFoldDB" id="A0A285NU66"/>
<dbReference type="NCBIfam" id="NF007113">
    <property type="entry name" value="PRK09562.1"/>
    <property type="match status" value="1"/>
</dbReference>
<dbReference type="EC" id="3.6.1.8" evidence="3"/>
<evidence type="ECO:0000256" key="3">
    <source>
        <dbReference type="ARBA" id="ARBA00066372"/>
    </source>
</evidence>
<keyword evidence="8" id="KW-1185">Reference proteome</keyword>
<reference evidence="8" key="1">
    <citation type="submission" date="2017-09" db="EMBL/GenBank/DDBJ databases">
        <authorList>
            <person name="Varghese N."/>
            <person name="Submissions S."/>
        </authorList>
    </citation>
    <scope>NUCLEOTIDE SEQUENCE [LARGE SCALE GENOMIC DNA]</scope>
    <source>
        <strain evidence="8">DSM 2913</strain>
    </source>
</reference>
<gene>
    <name evidence="7" type="ORF">SAMN06265353_0580</name>
</gene>
<dbReference type="Proteomes" id="UP000218627">
    <property type="component" value="Unassembled WGS sequence"/>
</dbReference>
<dbReference type="GO" id="GO:0046081">
    <property type="term" value="P:dUTP catabolic process"/>
    <property type="evidence" value="ECO:0007669"/>
    <property type="project" value="TreeGrafter"/>
</dbReference>
<dbReference type="GO" id="GO:0047693">
    <property type="term" value="F:ATP diphosphatase activity"/>
    <property type="evidence" value="ECO:0007669"/>
    <property type="project" value="UniProtKB-EC"/>
</dbReference>
<sequence length="256" mass="30201">MDEIKALLDVVERIRRECPWDRSQTHESLKKYLIEETYELLDAIDKKDDKALLEELGDVFLQVLIHSQIAKERGAFTFYHVVKHLKEKLVERHPHVFGCEPAHEVLKKWEEKKVKNRESVLDGIPKNMPALMRSQKLQDRASLVGFDFENTDQVLEKLQEEIQELKEALKEGNRENIEHEVGDVLTAVVELCRLLKLDAEMALQKANDRFERRFRYMEEKAKQMGRELKSMSLEETDALWLEAKKFDKDETPNSRR</sequence>
<dbReference type="InterPro" id="IPR011551">
    <property type="entry name" value="NTP_PyrPHydrolase_MazG"/>
</dbReference>
<dbReference type="CDD" id="cd11529">
    <property type="entry name" value="NTP-PPase_MazG_Cterm"/>
    <property type="match status" value="1"/>
</dbReference>
<dbReference type="SUPFAM" id="SSF101386">
    <property type="entry name" value="all-alpha NTP pyrophosphatases"/>
    <property type="match status" value="2"/>
</dbReference>
<evidence type="ECO:0000256" key="1">
    <source>
        <dbReference type="ARBA" id="ARBA00052141"/>
    </source>
</evidence>
<dbReference type="GO" id="GO:0046076">
    <property type="term" value="P:dTTP catabolic process"/>
    <property type="evidence" value="ECO:0007669"/>
    <property type="project" value="TreeGrafter"/>
</dbReference>
<dbReference type="InterPro" id="IPR048015">
    <property type="entry name" value="NTP-PPase_MazG-like_N"/>
</dbReference>
<dbReference type="Gene3D" id="1.10.287.1080">
    <property type="entry name" value="MazG-like"/>
    <property type="match status" value="2"/>
</dbReference>
<evidence type="ECO:0000313" key="7">
    <source>
        <dbReference type="EMBL" id="SNZ12995.1"/>
    </source>
</evidence>
<dbReference type="PANTHER" id="PTHR30522">
    <property type="entry name" value="NUCLEOSIDE TRIPHOSPHATE PYROPHOSPHOHYDROLASE"/>
    <property type="match status" value="1"/>
</dbReference>
<organism evidence="7 8">
    <name type="scientific">Hydrogenobacter hydrogenophilus</name>
    <dbReference type="NCBI Taxonomy" id="35835"/>
    <lineage>
        <taxon>Bacteria</taxon>
        <taxon>Pseudomonadati</taxon>
        <taxon>Aquificota</taxon>
        <taxon>Aquificia</taxon>
        <taxon>Aquificales</taxon>
        <taxon>Aquificaceae</taxon>
        <taxon>Hydrogenobacter</taxon>
    </lineage>
</organism>
<dbReference type="GO" id="GO:0046061">
    <property type="term" value="P:dATP catabolic process"/>
    <property type="evidence" value="ECO:0007669"/>
    <property type="project" value="TreeGrafter"/>
</dbReference>
<evidence type="ECO:0000256" key="5">
    <source>
        <dbReference type="SAM" id="Coils"/>
    </source>
</evidence>
<dbReference type="InterPro" id="IPR004518">
    <property type="entry name" value="MazG-like_dom"/>
</dbReference>
<keyword evidence="7" id="KW-0808">Transferase</keyword>
<name>A0A285NU66_9AQUI</name>
<keyword evidence="5" id="KW-0175">Coiled coil</keyword>
<dbReference type="CDD" id="cd11528">
    <property type="entry name" value="NTP-PPase_MazG_Nterm"/>
    <property type="match status" value="1"/>
</dbReference>
<feature type="coiled-coil region" evidence="5">
    <location>
        <begin position="148"/>
        <end position="178"/>
    </location>
</feature>
<evidence type="ECO:0000259" key="6">
    <source>
        <dbReference type="Pfam" id="PF03819"/>
    </source>
</evidence>
<feature type="domain" description="NTP pyrophosphohydrolase MazG-like" evidence="6">
    <location>
        <begin position="153"/>
        <end position="213"/>
    </location>
</feature>
<dbReference type="NCBIfam" id="TIGR00444">
    <property type="entry name" value="mazG"/>
    <property type="match status" value="1"/>
</dbReference>
<comment type="catalytic activity">
    <reaction evidence="1">
        <text>ATP + H2O = AMP + diphosphate + H(+)</text>
        <dbReference type="Rhea" id="RHEA:14245"/>
        <dbReference type="ChEBI" id="CHEBI:15377"/>
        <dbReference type="ChEBI" id="CHEBI:15378"/>
        <dbReference type="ChEBI" id="CHEBI:30616"/>
        <dbReference type="ChEBI" id="CHEBI:33019"/>
        <dbReference type="ChEBI" id="CHEBI:456215"/>
        <dbReference type="EC" id="3.6.1.8"/>
    </reaction>
</comment>
<dbReference type="GO" id="GO:0006203">
    <property type="term" value="P:dGTP catabolic process"/>
    <property type="evidence" value="ECO:0007669"/>
    <property type="project" value="TreeGrafter"/>
</dbReference>
<dbReference type="GO" id="GO:0006950">
    <property type="term" value="P:response to stress"/>
    <property type="evidence" value="ECO:0007669"/>
    <property type="project" value="UniProtKB-ARBA"/>
</dbReference>
<dbReference type="RefSeq" id="WP_096600932.1">
    <property type="nucleotide sequence ID" value="NZ_OBEN01000002.1"/>
</dbReference>
<evidence type="ECO:0000256" key="4">
    <source>
        <dbReference type="ARBA" id="ARBA00074799"/>
    </source>
</evidence>
<evidence type="ECO:0000313" key="8">
    <source>
        <dbReference type="Proteomes" id="UP000218627"/>
    </source>
</evidence>
<protein>
    <recommendedName>
        <fullName evidence="4">Nucleoside triphosphate pyrophosphohydrolase</fullName>
        <ecNumber evidence="3">3.6.1.8</ecNumber>
    </recommendedName>
</protein>
<dbReference type="EMBL" id="OBEN01000002">
    <property type="protein sequence ID" value="SNZ12995.1"/>
    <property type="molecule type" value="Genomic_DNA"/>
</dbReference>
<dbReference type="PANTHER" id="PTHR30522:SF0">
    <property type="entry name" value="NUCLEOSIDE TRIPHOSPHATE PYROPHOSPHOHYDROLASE"/>
    <property type="match status" value="1"/>
</dbReference>
<dbReference type="GO" id="GO:0046052">
    <property type="term" value="P:UTP catabolic process"/>
    <property type="evidence" value="ECO:0007669"/>
    <property type="project" value="TreeGrafter"/>
</dbReference>
<keyword evidence="7" id="KW-0489">Methyltransferase</keyword>
<dbReference type="FunFam" id="1.10.287.1080:FF:000001">
    <property type="entry name" value="Nucleoside triphosphate pyrophosphohydrolase"/>
    <property type="match status" value="1"/>
</dbReference>
<evidence type="ECO:0000256" key="2">
    <source>
        <dbReference type="ARBA" id="ARBA00061115"/>
    </source>
</evidence>